<evidence type="ECO:0000256" key="1">
    <source>
        <dbReference type="ARBA" id="ARBA00022475"/>
    </source>
</evidence>
<gene>
    <name evidence="5" type="primary">frdC</name>
    <name evidence="6" type="ORF">HNR75_000925</name>
</gene>
<dbReference type="GO" id="GO:0045283">
    <property type="term" value="C:fumarate reductase complex"/>
    <property type="evidence" value="ECO:0007669"/>
    <property type="project" value="UniProtKB-UniRule"/>
</dbReference>
<evidence type="ECO:0000313" key="7">
    <source>
        <dbReference type="Proteomes" id="UP000585721"/>
    </source>
</evidence>
<keyword evidence="2 5" id="KW-0812">Transmembrane</keyword>
<proteinExistence type="inferred from homology"/>
<comment type="similarity">
    <text evidence="5">Belongs to the FrdC family.</text>
</comment>
<accession>A0A841GNJ6</accession>
<keyword evidence="4 5" id="KW-0472">Membrane</keyword>
<evidence type="ECO:0000256" key="3">
    <source>
        <dbReference type="ARBA" id="ARBA00022989"/>
    </source>
</evidence>
<feature type="transmembrane region" description="Helical" evidence="5">
    <location>
        <begin position="112"/>
        <end position="133"/>
    </location>
</feature>
<evidence type="ECO:0000256" key="4">
    <source>
        <dbReference type="ARBA" id="ARBA00023136"/>
    </source>
</evidence>
<dbReference type="SUPFAM" id="SSF81343">
    <property type="entry name" value="Fumarate reductase respiratory complex transmembrane subunits"/>
    <property type="match status" value="1"/>
</dbReference>
<evidence type="ECO:0000256" key="5">
    <source>
        <dbReference type="HAMAP-Rule" id="MF_00708"/>
    </source>
</evidence>
<dbReference type="GO" id="GO:0005886">
    <property type="term" value="C:plasma membrane"/>
    <property type="evidence" value="ECO:0007669"/>
    <property type="project" value="UniProtKB-SubCell"/>
</dbReference>
<dbReference type="Gene3D" id="1.20.1300.10">
    <property type="entry name" value="Fumarate reductase/succinate dehydrogenase, transmembrane subunit"/>
    <property type="match status" value="1"/>
</dbReference>
<comment type="subcellular location">
    <subcellularLocation>
        <location evidence="5">Cell membrane</location>
        <topology evidence="5">Multi-pass membrane protein</topology>
    </subcellularLocation>
</comment>
<evidence type="ECO:0000313" key="6">
    <source>
        <dbReference type="EMBL" id="MBB6055043.1"/>
    </source>
</evidence>
<dbReference type="InterPro" id="IPR034804">
    <property type="entry name" value="SQR/QFR_C/D"/>
</dbReference>
<keyword evidence="7" id="KW-1185">Reference proteome</keyword>
<feature type="transmembrane region" description="Helical" evidence="5">
    <location>
        <begin position="71"/>
        <end position="91"/>
    </location>
</feature>
<dbReference type="Proteomes" id="UP000585721">
    <property type="component" value="Unassembled WGS sequence"/>
</dbReference>
<dbReference type="EMBL" id="JACHGR010000003">
    <property type="protein sequence ID" value="MBB6055043.1"/>
    <property type="molecule type" value="Genomic_DNA"/>
</dbReference>
<dbReference type="InterPro" id="IPR003510">
    <property type="entry name" value="Fumarate_red_C"/>
</dbReference>
<dbReference type="HAMAP" id="MF_00708">
    <property type="entry name" value="Fumarate_red_C"/>
    <property type="match status" value="1"/>
</dbReference>
<sequence length="134" mass="15063">MDMSQSKRKPYVRQMKKSWWLRNSFYTGYMLREGTCIFVGAYAVILLCGLLRLTQGPEAFAGWLEGLQSPWAILFHLVALAACLFHAKTWFSLAPKAVRIFKGEELLPEKPIIMAQYIGLAAVSVIVLLVALLA</sequence>
<evidence type="ECO:0000256" key="2">
    <source>
        <dbReference type="ARBA" id="ARBA00022692"/>
    </source>
</evidence>
<name>A0A841GNJ6_9GAMM</name>
<organism evidence="6 7">
    <name type="scientific">Tolumonas osonensis</name>
    <dbReference type="NCBI Taxonomy" id="675874"/>
    <lineage>
        <taxon>Bacteria</taxon>
        <taxon>Pseudomonadati</taxon>
        <taxon>Pseudomonadota</taxon>
        <taxon>Gammaproteobacteria</taxon>
        <taxon>Aeromonadales</taxon>
        <taxon>Aeromonadaceae</taxon>
        <taxon>Tolumonas</taxon>
    </lineage>
</organism>
<dbReference type="PIRSF" id="PIRSF000180">
    <property type="entry name" value="FrdC"/>
    <property type="match status" value="1"/>
</dbReference>
<reference evidence="6 7" key="1">
    <citation type="submission" date="2020-08" db="EMBL/GenBank/DDBJ databases">
        <title>Genomic Encyclopedia of Type Strains, Phase IV (KMG-IV): sequencing the most valuable type-strain genomes for metagenomic binning, comparative biology and taxonomic classification.</title>
        <authorList>
            <person name="Goeker M."/>
        </authorList>
    </citation>
    <scope>NUCLEOTIDE SEQUENCE [LARGE SCALE GENOMIC DNA]</scope>
    <source>
        <strain evidence="6 7">DSM 22975</strain>
    </source>
</reference>
<protein>
    <recommendedName>
        <fullName evidence="5">Fumarate reductase subunit C</fullName>
    </recommendedName>
    <alternativeName>
        <fullName evidence="5">Quinol-fumarate reductase subunit C</fullName>
        <shortName evidence="5">QFR subunit C</shortName>
    </alternativeName>
</protein>
<comment type="subunit">
    <text evidence="5">Part of an enzyme complex containing four subunits: a flavoprotein (FrdA), an iron-sulfur protein (FrdB), and two hydrophobic anchor proteins (FrdC and FrdD).</text>
</comment>
<comment type="caution">
    <text evidence="6">The sequence shown here is derived from an EMBL/GenBank/DDBJ whole genome shotgun (WGS) entry which is preliminary data.</text>
</comment>
<keyword evidence="1 5" id="KW-1003">Cell membrane</keyword>
<dbReference type="RefSeq" id="WP_188025841.1">
    <property type="nucleotide sequence ID" value="NZ_JACHGR010000003.1"/>
</dbReference>
<comment type="function">
    <text evidence="5">Anchors the catalytic components of the fumarate reductase complex to the cell membrane, binds quinones.</text>
</comment>
<dbReference type="CDD" id="cd00546">
    <property type="entry name" value="QFR_TypeD_subunitC"/>
    <property type="match status" value="1"/>
</dbReference>
<dbReference type="Pfam" id="PF02300">
    <property type="entry name" value="Fumarate_red_C"/>
    <property type="match status" value="1"/>
</dbReference>
<comment type="caution">
    <text evidence="5">Lacks conserved residue(s) required for the propagation of feature annotation.</text>
</comment>
<keyword evidence="3 5" id="KW-1133">Transmembrane helix</keyword>
<dbReference type="GO" id="GO:0000104">
    <property type="term" value="F:succinate dehydrogenase activity"/>
    <property type="evidence" value="ECO:0007669"/>
    <property type="project" value="UniProtKB-UniRule"/>
</dbReference>
<dbReference type="AlphaFoldDB" id="A0A841GNJ6"/>